<dbReference type="RefSeq" id="WP_325801373.1">
    <property type="nucleotide sequence ID" value="NZ_JAQGFR010000093.1"/>
</dbReference>
<evidence type="ECO:0000313" key="3">
    <source>
        <dbReference type="Proteomes" id="UP001308776"/>
    </source>
</evidence>
<proteinExistence type="predicted"/>
<gene>
    <name evidence="2" type="ORF">OW717_03435</name>
</gene>
<feature type="non-terminal residue" evidence="2">
    <location>
        <position position="1"/>
    </location>
</feature>
<organism evidence="2 3">
    <name type="scientific">Acidithiobacillus ferriphilus</name>
    <dbReference type="NCBI Taxonomy" id="1689834"/>
    <lineage>
        <taxon>Bacteria</taxon>
        <taxon>Pseudomonadati</taxon>
        <taxon>Pseudomonadota</taxon>
        <taxon>Acidithiobacillia</taxon>
        <taxon>Acidithiobacillales</taxon>
        <taxon>Acidithiobacillaceae</taxon>
        <taxon>Acidithiobacillus</taxon>
    </lineage>
</organism>
<feature type="non-terminal residue" evidence="2">
    <location>
        <position position="204"/>
    </location>
</feature>
<dbReference type="EMBL" id="JAQGFR010000093">
    <property type="protein sequence ID" value="MEB8513091.1"/>
    <property type="molecule type" value="Genomic_DNA"/>
</dbReference>
<name>A0ABU6FM15_9PROT</name>
<protein>
    <recommendedName>
        <fullName evidence="1">Large polyvalent protein-associated domain-containing protein</fullName>
    </recommendedName>
</protein>
<evidence type="ECO:0000313" key="2">
    <source>
        <dbReference type="EMBL" id="MEB8513091.1"/>
    </source>
</evidence>
<accession>A0ABU6FM15</accession>
<dbReference type="InterPro" id="IPR040677">
    <property type="entry name" value="LPD7"/>
</dbReference>
<sequence>KFAEIKRLKLTMGIDPRIRYDALKREQATVLRRHRESIAARRTEIRASHVVESWPDWLRRQAEAGDVAAANAMRAMATKQQRFSDTLVRNPETARSTVTALGLRPKVSRNGDATYRLPDGGAVVDKKDGLTMPVPSRGAAILVLEMARDRAPGQPIAVDGDPTQKRALIDAAVQGRFDVTFADASMEAERDRRLRELDEEQGYT</sequence>
<reference evidence="2 3" key="1">
    <citation type="submission" date="2022-11" db="EMBL/GenBank/DDBJ databases">
        <title>Comparative genomics analysis of Acidithiobacillus ferriphilus.</title>
        <authorList>
            <person name="Ma L."/>
        </authorList>
    </citation>
    <scope>NUCLEOTIDE SEQUENCE [LARGE SCALE GENOMIC DNA]</scope>
    <source>
        <strain evidence="2 3">DY15</strain>
    </source>
</reference>
<dbReference type="Proteomes" id="UP001308776">
    <property type="component" value="Unassembled WGS sequence"/>
</dbReference>
<comment type="caution">
    <text evidence="2">The sequence shown here is derived from an EMBL/GenBank/DDBJ whole genome shotgun (WGS) entry which is preliminary data.</text>
</comment>
<evidence type="ECO:0000259" key="1">
    <source>
        <dbReference type="Pfam" id="PF18821"/>
    </source>
</evidence>
<feature type="domain" description="Large polyvalent protein-associated" evidence="1">
    <location>
        <begin position="103"/>
        <end position="192"/>
    </location>
</feature>
<keyword evidence="3" id="KW-1185">Reference proteome</keyword>
<dbReference type="Pfam" id="PF18821">
    <property type="entry name" value="LPD7"/>
    <property type="match status" value="1"/>
</dbReference>